<protein>
    <submittedName>
        <fullName evidence="1">Uncharacterized protein</fullName>
    </submittedName>
</protein>
<name>A0A6A5X1C4_9PLEO</name>
<accession>A0A6A5X1C4</accession>
<dbReference type="EMBL" id="ML977570">
    <property type="protein sequence ID" value="KAF2003926.1"/>
    <property type="molecule type" value="Genomic_DNA"/>
</dbReference>
<dbReference type="AlphaFoldDB" id="A0A6A5X1C4"/>
<reference evidence="1" key="1">
    <citation type="journal article" date="2020" name="Stud. Mycol.">
        <title>101 Dothideomycetes genomes: a test case for predicting lifestyles and emergence of pathogens.</title>
        <authorList>
            <person name="Haridas S."/>
            <person name="Albert R."/>
            <person name="Binder M."/>
            <person name="Bloem J."/>
            <person name="Labutti K."/>
            <person name="Salamov A."/>
            <person name="Andreopoulos B."/>
            <person name="Baker S."/>
            <person name="Barry K."/>
            <person name="Bills G."/>
            <person name="Bluhm B."/>
            <person name="Cannon C."/>
            <person name="Castanera R."/>
            <person name="Culley D."/>
            <person name="Daum C."/>
            <person name="Ezra D."/>
            <person name="Gonzalez J."/>
            <person name="Henrissat B."/>
            <person name="Kuo A."/>
            <person name="Liang C."/>
            <person name="Lipzen A."/>
            <person name="Lutzoni F."/>
            <person name="Magnuson J."/>
            <person name="Mondo S."/>
            <person name="Nolan M."/>
            <person name="Ohm R."/>
            <person name="Pangilinan J."/>
            <person name="Park H.-J."/>
            <person name="Ramirez L."/>
            <person name="Alfaro M."/>
            <person name="Sun H."/>
            <person name="Tritt A."/>
            <person name="Yoshinaga Y."/>
            <person name="Zwiers L.-H."/>
            <person name="Turgeon B."/>
            <person name="Goodwin S."/>
            <person name="Spatafora J."/>
            <person name="Crous P."/>
            <person name="Grigoriev I."/>
        </authorList>
    </citation>
    <scope>NUCLEOTIDE SEQUENCE</scope>
    <source>
        <strain evidence="1">CBS 123094</strain>
    </source>
</reference>
<evidence type="ECO:0000313" key="2">
    <source>
        <dbReference type="Proteomes" id="UP000799779"/>
    </source>
</evidence>
<sequence>MPQGTKMSTIIPSTTSKGISDRFRRRSSVANVLHAKYLDLVGYPCHVWQVMATLDYPTLASSEDWNHGRTKSIQADRYAVQDVRRKAAKKLKIASSLLSHIIRSVRWNVISPARLDHPYPSPQVCRVSVGQISHPEMGGICPAAFSAASPTLFTSGENRHEDATTQSFSGQA</sequence>
<evidence type="ECO:0000313" key="1">
    <source>
        <dbReference type="EMBL" id="KAF2003926.1"/>
    </source>
</evidence>
<organism evidence="1 2">
    <name type="scientific">Amniculicola lignicola CBS 123094</name>
    <dbReference type="NCBI Taxonomy" id="1392246"/>
    <lineage>
        <taxon>Eukaryota</taxon>
        <taxon>Fungi</taxon>
        <taxon>Dikarya</taxon>
        <taxon>Ascomycota</taxon>
        <taxon>Pezizomycotina</taxon>
        <taxon>Dothideomycetes</taxon>
        <taxon>Pleosporomycetidae</taxon>
        <taxon>Pleosporales</taxon>
        <taxon>Amniculicolaceae</taxon>
        <taxon>Amniculicola</taxon>
    </lineage>
</organism>
<proteinExistence type="predicted"/>
<gene>
    <name evidence="1" type="ORF">P154DRAFT_572762</name>
</gene>
<keyword evidence="2" id="KW-1185">Reference proteome</keyword>
<dbReference type="Proteomes" id="UP000799779">
    <property type="component" value="Unassembled WGS sequence"/>
</dbReference>